<evidence type="ECO:0000313" key="2">
    <source>
        <dbReference type="Proteomes" id="UP000675881"/>
    </source>
</evidence>
<dbReference type="PANTHER" id="PTHR21407:SF1">
    <property type="entry name" value="RE43931P"/>
    <property type="match status" value="1"/>
</dbReference>
<dbReference type="PANTHER" id="PTHR21407">
    <property type="entry name" value="RE43931P-RELATED"/>
    <property type="match status" value="1"/>
</dbReference>
<dbReference type="PROSITE" id="PS50041">
    <property type="entry name" value="C_TYPE_LECTIN_2"/>
    <property type="match status" value="1"/>
</dbReference>
<proteinExistence type="predicted"/>
<accession>A0A7R8H7Z4</accession>
<dbReference type="SUPFAM" id="SSF56436">
    <property type="entry name" value="C-type lectin-like"/>
    <property type="match status" value="1"/>
</dbReference>
<dbReference type="InterPro" id="IPR016186">
    <property type="entry name" value="C-type_lectin-like/link_sf"/>
</dbReference>
<gene>
    <name evidence="1" type="ORF">LSAA_8662</name>
</gene>
<reference evidence="1" key="1">
    <citation type="submission" date="2021-02" db="EMBL/GenBank/DDBJ databases">
        <authorList>
            <person name="Bekaert M."/>
        </authorList>
    </citation>
    <scope>NUCLEOTIDE SEQUENCE</scope>
    <source>
        <strain evidence="1">IoA-00</strain>
    </source>
</reference>
<name>A0A7R8H7Z4_LEPSM</name>
<dbReference type="InterPro" id="IPR016187">
    <property type="entry name" value="CTDL_fold"/>
</dbReference>
<organism evidence="1 2">
    <name type="scientific">Lepeophtheirus salmonis</name>
    <name type="common">Salmon louse</name>
    <name type="synonym">Caligus salmonis</name>
    <dbReference type="NCBI Taxonomy" id="72036"/>
    <lineage>
        <taxon>Eukaryota</taxon>
        <taxon>Metazoa</taxon>
        <taxon>Ecdysozoa</taxon>
        <taxon>Arthropoda</taxon>
        <taxon>Crustacea</taxon>
        <taxon>Multicrustacea</taxon>
        <taxon>Hexanauplia</taxon>
        <taxon>Copepoda</taxon>
        <taxon>Siphonostomatoida</taxon>
        <taxon>Caligidae</taxon>
        <taxon>Lepeophtheirus</taxon>
    </lineage>
</organism>
<sequence length="250" mass="28042">MSHQKTPLNNNKIKRCFSLDLANQPSTKMRLIISTALLFSLVICSEQSQTFRRVVQQTPFRFARQSSSSQGGVTTFTHGCAHTAPNFTADDGSRYILTFLNDCKSFTAQQADEYCQGNGGKTISLDTTDKGNFVNQLMVKYAQRYIWTGGRINHARSTVTWPSGLSEGYTRGKRFWSHTGGSSRSVDIPQPDNRDGNEVCLAVLNNFYADGVKWHDVGCTHKKPTIFTLMFGDVLPHKKFPTIIYFFGID</sequence>
<dbReference type="InterPro" id="IPR001304">
    <property type="entry name" value="C-type_lectin-like"/>
</dbReference>
<evidence type="ECO:0000313" key="1">
    <source>
        <dbReference type="EMBL" id="CAF2928153.1"/>
    </source>
</evidence>
<dbReference type="Gene3D" id="3.10.100.10">
    <property type="entry name" value="Mannose-Binding Protein A, subunit A"/>
    <property type="match status" value="1"/>
</dbReference>
<protein>
    <submittedName>
        <fullName evidence="1">(salmon louse) hypothetical protein</fullName>
    </submittedName>
</protein>
<dbReference type="CDD" id="cd00037">
    <property type="entry name" value="CLECT"/>
    <property type="match status" value="1"/>
</dbReference>
<dbReference type="Proteomes" id="UP000675881">
    <property type="component" value="Chromosome 4"/>
</dbReference>
<keyword evidence="2" id="KW-1185">Reference proteome</keyword>
<dbReference type="Pfam" id="PF00059">
    <property type="entry name" value="Lectin_C"/>
    <property type="match status" value="1"/>
</dbReference>
<dbReference type="EMBL" id="HG994583">
    <property type="protein sequence ID" value="CAF2928153.1"/>
    <property type="molecule type" value="Genomic_DNA"/>
</dbReference>
<dbReference type="AlphaFoldDB" id="A0A7R8H7Z4"/>
<dbReference type="OrthoDB" id="7357196at2759"/>